<sequence length="234" mass="27172">MKKLKTYRHLFFDLDHTLWDFEKNSEETLYHLYDHFNLAQLGSFSRDSFYKKYSFVNQRLWDLYHKGKITQQQLRENRFVKCLTGLGMSANDVPAGISKAFTDICPTKTAVFPFTHEVLGYLKEKYVLHIITNGFKDVQYIKLKSANLDSYFSEVITSECINCTKPDKRIFQHALQRAGVTAQESLMIGDSLEADVLGAMNAGIDQVFFNPEKKRPRLKPTYEVHCLSELKTFL</sequence>
<proteinExistence type="predicted"/>
<dbReference type="Gene3D" id="3.40.50.1000">
    <property type="entry name" value="HAD superfamily/HAD-like"/>
    <property type="match status" value="1"/>
</dbReference>
<reference evidence="1 2" key="1">
    <citation type="submission" date="2015-08" db="EMBL/GenBank/DDBJ databases">
        <title>Complete genome sequence of Rufibacter tibetensis strain 1351t, a radiation-resistant bacterium from tibet plateau.</title>
        <authorList>
            <person name="Dai J."/>
        </authorList>
    </citation>
    <scope>NUCLEOTIDE SEQUENCE [LARGE SCALE GENOMIC DNA]</scope>
    <source>
        <strain evidence="1 2">1351</strain>
    </source>
</reference>
<dbReference type="Pfam" id="PF13419">
    <property type="entry name" value="HAD_2"/>
    <property type="match status" value="1"/>
</dbReference>
<dbReference type="PANTHER" id="PTHR47478:SF1">
    <property type="entry name" value="PYRIMIDINE 5'-NUCLEOTIDASE YJJG"/>
    <property type="match status" value="1"/>
</dbReference>
<dbReference type="InterPro" id="IPR023214">
    <property type="entry name" value="HAD_sf"/>
</dbReference>
<dbReference type="STRING" id="512763.DC20_05160"/>
<name>A0A0P0C1J1_9BACT</name>
<dbReference type="PANTHER" id="PTHR47478">
    <property type="match status" value="1"/>
</dbReference>
<dbReference type="KEGG" id="rti:DC20_05160"/>
<dbReference type="Gene3D" id="1.10.150.240">
    <property type="entry name" value="Putative phosphatase, domain 2"/>
    <property type="match status" value="1"/>
</dbReference>
<dbReference type="InterPro" id="IPR006439">
    <property type="entry name" value="HAD-SF_hydro_IA"/>
</dbReference>
<accession>A0A0P0C1J1</accession>
<dbReference type="SFLD" id="SFLDG01129">
    <property type="entry name" value="C1.5:_HAD__Beta-PGM__Phosphata"/>
    <property type="match status" value="1"/>
</dbReference>
<evidence type="ECO:0000313" key="2">
    <source>
        <dbReference type="Proteomes" id="UP000061382"/>
    </source>
</evidence>
<dbReference type="EMBL" id="CP012643">
    <property type="protein sequence ID" value="ALI98478.1"/>
    <property type="molecule type" value="Genomic_DNA"/>
</dbReference>
<keyword evidence="2" id="KW-1185">Reference proteome</keyword>
<dbReference type="InterPro" id="IPR052550">
    <property type="entry name" value="Pyrimidine_5'-ntase_YjjG"/>
</dbReference>
<gene>
    <name evidence="1" type="ORF">DC20_05160</name>
</gene>
<dbReference type="PATRIC" id="fig|512763.3.peg.1142"/>
<dbReference type="RefSeq" id="WP_062542851.1">
    <property type="nucleotide sequence ID" value="NZ_CP012643.1"/>
</dbReference>
<evidence type="ECO:0000313" key="1">
    <source>
        <dbReference type="EMBL" id="ALI98478.1"/>
    </source>
</evidence>
<keyword evidence="1" id="KW-0378">Hydrolase</keyword>
<protein>
    <submittedName>
        <fullName evidence="1">HAD family hydrolase</fullName>
    </submittedName>
</protein>
<dbReference type="GO" id="GO:0008253">
    <property type="term" value="F:5'-nucleotidase activity"/>
    <property type="evidence" value="ECO:0007669"/>
    <property type="project" value="InterPro"/>
</dbReference>
<dbReference type="OrthoDB" id="9802350at2"/>
<dbReference type="SFLD" id="SFLDS00003">
    <property type="entry name" value="Haloacid_Dehalogenase"/>
    <property type="match status" value="1"/>
</dbReference>
<dbReference type="InterPro" id="IPR011951">
    <property type="entry name" value="HAD-SF_hydro_IA_YjjG/PynA"/>
</dbReference>
<dbReference type="NCBIfam" id="TIGR02254">
    <property type="entry name" value="YjjG_YfnB"/>
    <property type="match status" value="1"/>
</dbReference>
<dbReference type="NCBIfam" id="TIGR01549">
    <property type="entry name" value="HAD-SF-IA-v1"/>
    <property type="match status" value="1"/>
</dbReference>
<dbReference type="Proteomes" id="UP000061382">
    <property type="component" value="Chromosome"/>
</dbReference>
<dbReference type="SUPFAM" id="SSF56784">
    <property type="entry name" value="HAD-like"/>
    <property type="match status" value="1"/>
</dbReference>
<dbReference type="InterPro" id="IPR023198">
    <property type="entry name" value="PGP-like_dom2"/>
</dbReference>
<dbReference type="AlphaFoldDB" id="A0A0P0C1J1"/>
<dbReference type="InterPro" id="IPR036412">
    <property type="entry name" value="HAD-like_sf"/>
</dbReference>
<organism evidence="1 2">
    <name type="scientific">Rufibacter tibetensis</name>
    <dbReference type="NCBI Taxonomy" id="512763"/>
    <lineage>
        <taxon>Bacteria</taxon>
        <taxon>Pseudomonadati</taxon>
        <taxon>Bacteroidota</taxon>
        <taxon>Cytophagia</taxon>
        <taxon>Cytophagales</taxon>
        <taxon>Hymenobacteraceae</taxon>
        <taxon>Rufibacter</taxon>
    </lineage>
</organism>
<dbReference type="InterPro" id="IPR041492">
    <property type="entry name" value="HAD_2"/>
</dbReference>